<proteinExistence type="predicted"/>
<organism evidence="1">
    <name type="scientific">Mamestra configurata nucleopolyhedrovirus</name>
    <name type="common">MacoNPV</name>
    <dbReference type="NCBI Taxonomy" id="207830"/>
    <lineage>
        <taxon>Viruses</taxon>
        <taxon>Viruses incertae sedis</taxon>
        <taxon>Naldaviricetes</taxon>
        <taxon>Lefavirales</taxon>
        <taxon>Baculoviridae</taxon>
        <taxon>Alphabaculovirus</taxon>
        <taxon>Alphabaculovirus maconfiguratae</taxon>
    </lineage>
</organism>
<name>A0A7G7Y812_NPVMC</name>
<dbReference type="EMBL" id="MN320360">
    <property type="protein sequence ID" value="QNH90508.1"/>
    <property type="molecule type" value="Genomic_DNA"/>
</dbReference>
<protein>
    <submittedName>
        <fullName evidence="1">Maco-A 94/2 34</fullName>
    </submittedName>
</protein>
<evidence type="ECO:0000313" key="1">
    <source>
        <dbReference type="EMBL" id="QNH90508.1"/>
    </source>
</evidence>
<sequence length="76" mass="8879">MGCDGYIKVYFFDEQKKVIKRIELHSHKYLPVSEMLDIMPEAKFVKVCFDDDNNSCECDDCNDADESESEEDNDED</sequence>
<organismHost>
    <name type="scientific">Mamestra configurata</name>
    <name type="common">bertha armyworm</name>
    <dbReference type="NCBI Taxonomy" id="174822"/>
</organismHost>
<reference evidence="1" key="1">
    <citation type="submission" date="2019-08" db="EMBL/GenBank/DDBJ databases">
        <title>Genomics of alphabaculovirus isolates infecting Mamestra configurata.</title>
        <authorList>
            <person name="Erlandson M.A."/>
            <person name="Baldwin D."/>
            <person name="Theilmann D.A."/>
        </authorList>
    </citation>
    <scope>NUCLEOTIDE SEQUENCE</scope>
    <source>
        <strain evidence="1">94-2</strain>
    </source>
</reference>
<accession>A0A7G7Y812</accession>